<feature type="domain" description="RNA polymerase N-terminal" evidence="12">
    <location>
        <begin position="313"/>
        <end position="671"/>
    </location>
</feature>
<dbReference type="Proteomes" id="UP000728185">
    <property type="component" value="Unassembled WGS sequence"/>
</dbReference>
<evidence type="ECO:0000256" key="1">
    <source>
        <dbReference type="ARBA" id="ARBA00004123"/>
    </source>
</evidence>
<organism evidence="13 14">
    <name type="scientific">Fasciolopsis buskii</name>
    <dbReference type="NCBI Taxonomy" id="27845"/>
    <lineage>
        <taxon>Eukaryota</taxon>
        <taxon>Metazoa</taxon>
        <taxon>Spiralia</taxon>
        <taxon>Lophotrochozoa</taxon>
        <taxon>Platyhelminthes</taxon>
        <taxon>Trematoda</taxon>
        <taxon>Digenea</taxon>
        <taxon>Plagiorchiida</taxon>
        <taxon>Echinostomata</taxon>
        <taxon>Echinostomatoidea</taxon>
        <taxon>Fasciolidae</taxon>
        <taxon>Fasciolopsis</taxon>
    </lineage>
</organism>
<proteinExistence type="inferred from homology"/>
<keyword evidence="4 11" id="KW-0808">Transferase</keyword>
<comment type="caution">
    <text evidence="13">The sequence shown here is derived from an EMBL/GenBank/DDBJ whole genome shotgun (WGS) entry which is preliminary data.</text>
</comment>
<dbReference type="AlphaFoldDB" id="A0A8E0RQU3"/>
<evidence type="ECO:0000256" key="7">
    <source>
        <dbReference type="ARBA" id="ARBA00022833"/>
    </source>
</evidence>
<evidence type="ECO:0000256" key="9">
    <source>
        <dbReference type="ARBA" id="ARBA00023163"/>
    </source>
</evidence>
<comment type="catalytic activity">
    <reaction evidence="11">
        <text>RNA(n) + a ribonucleoside 5'-triphosphate = RNA(n+1) + diphosphate</text>
        <dbReference type="Rhea" id="RHEA:21248"/>
        <dbReference type="Rhea" id="RHEA-COMP:14527"/>
        <dbReference type="Rhea" id="RHEA-COMP:17342"/>
        <dbReference type="ChEBI" id="CHEBI:33019"/>
        <dbReference type="ChEBI" id="CHEBI:61557"/>
        <dbReference type="ChEBI" id="CHEBI:140395"/>
        <dbReference type="EC" id="2.7.7.6"/>
    </reaction>
</comment>
<dbReference type="Gene3D" id="6.10.250.2940">
    <property type="match status" value="1"/>
</dbReference>
<dbReference type="Gene3D" id="1.10.132.30">
    <property type="match status" value="1"/>
</dbReference>
<evidence type="ECO:0000256" key="6">
    <source>
        <dbReference type="ARBA" id="ARBA00022723"/>
    </source>
</evidence>
<evidence type="ECO:0000256" key="10">
    <source>
        <dbReference type="ARBA" id="ARBA00023242"/>
    </source>
</evidence>
<keyword evidence="10" id="KW-0539">Nucleus</keyword>
<evidence type="ECO:0000259" key="12">
    <source>
        <dbReference type="SMART" id="SM00663"/>
    </source>
</evidence>
<dbReference type="Gene3D" id="1.10.274.100">
    <property type="entry name" value="RNA polymerase Rpb1, domain 3"/>
    <property type="match status" value="1"/>
</dbReference>
<protein>
    <recommendedName>
        <fullName evidence="11">DNA-directed RNA polymerase subunit</fullName>
        <ecNumber evidence="11">2.7.7.6</ecNumber>
    </recommendedName>
</protein>
<evidence type="ECO:0000256" key="5">
    <source>
        <dbReference type="ARBA" id="ARBA00022695"/>
    </source>
</evidence>
<keyword evidence="14" id="KW-1185">Reference proteome</keyword>
<dbReference type="Gene3D" id="6.20.50.80">
    <property type="match status" value="1"/>
</dbReference>
<dbReference type="InterPro" id="IPR007083">
    <property type="entry name" value="RNA_pol_Rpb1_4"/>
</dbReference>
<dbReference type="GO" id="GO:0005736">
    <property type="term" value="C:RNA polymerase I complex"/>
    <property type="evidence" value="ECO:0007669"/>
    <property type="project" value="TreeGrafter"/>
</dbReference>
<dbReference type="OrthoDB" id="270392at2759"/>
<keyword evidence="7" id="KW-0862">Zinc</keyword>
<dbReference type="GO" id="GO:0006351">
    <property type="term" value="P:DNA-templated transcription"/>
    <property type="evidence" value="ECO:0007669"/>
    <property type="project" value="InterPro"/>
</dbReference>
<dbReference type="PANTHER" id="PTHR19376">
    <property type="entry name" value="DNA-DIRECTED RNA POLYMERASE"/>
    <property type="match status" value="1"/>
</dbReference>
<dbReference type="GO" id="GO:0046872">
    <property type="term" value="F:metal ion binding"/>
    <property type="evidence" value="ECO:0007669"/>
    <property type="project" value="UniProtKB-KW"/>
</dbReference>
<evidence type="ECO:0000256" key="11">
    <source>
        <dbReference type="RuleBase" id="RU004279"/>
    </source>
</evidence>
<keyword evidence="8" id="KW-0460">Magnesium</keyword>
<accession>A0A8E0RQU3</accession>
<dbReference type="GO" id="GO:0003899">
    <property type="term" value="F:DNA-directed RNA polymerase activity"/>
    <property type="evidence" value="ECO:0007669"/>
    <property type="project" value="UniProtKB-EC"/>
</dbReference>
<dbReference type="Gene3D" id="2.40.40.20">
    <property type="match status" value="1"/>
</dbReference>
<keyword evidence="3 11" id="KW-0240">DNA-directed RNA polymerase</keyword>
<evidence type="ECO:0000256" key="8">
    <source>
        <dbReference type="ARBA" id="ARBA00022842"/>
    </source>
</evidence>
<dbReference type="SUPFAM" id="SSF64484">
    <property type="entry name" value="beta and beta-prime subunits of DNA dependent RNA-polymerase"/>
    <property type="match status" value="1"/>
</dbReference>
<dbReference type="InterPro" id="IPR007066">
    <property type="entry name" value="RNA_pol_Rpb1_3"/>
</dbReference>
<keyword evidence="6" id="KW-0479">Metal-binding</keyword>
<dbReference type="Pfam" id="PF00623">
    <property type="entry name" value="RNA_pol_Rpb1_2"/>
    <property type="match status" value="1"/>
</dbReference>
<comment type="subcellular location">
    <subcellularLocation>
        <location evidence="1">Nucleus</location>
    </subcellularLocation>
</comment>
<dbReference type="CDD" id="cd01435">
    <property type="entry name" value="RNAP_I_RPA1_N"/>
    <property type="match status" value="1"/>
</dbReference>
<dbReference type="InterPro" id="IPR007080">
    <property type="entry name" value="RNA_pol_Rpb1_1"/>
</dbReference>
<dbReference type="Gene3D" id="3.30.1490.180">
    <property type="entry name" value="RNA polymerase ii"/>
    <property type="match status" value="1"/>
</dbReference>
<gene>
    <name evidence="13" type="ORF">FBUS_09947</name>
</gene>
<dbReference type="GO" id="GO:0003677">
    <property type="term" value="F:DNA binding"/>
    <property type="evidence" value="ECO:0007669"/>
    <property type="project" value="InterPro"/>
</dbReference>
<dbReference type="Pfam" id="PF04998">
    <property type="entry name" value="RNA_pol_Rpb1_5"/>
    <property type="match status" value="1"/>
</dbReference>
<dbReference type="SMART" id="SM00663">
    <property type="entry name" value="RPOLA_N"/>
    <property type="match status" value="1"/>
</dbReference>
<reference evidence="13" key="1">
    <citation type="submission" date="2019-05" db="EMBL/GenBank/DDBJ databases">
        <title>Annotation for the trematode Fasciolopsis buski.</title>
        <authorList>
            <person name="Choi Y.-J."/>
        </authorList>
    </citation>
    <scope>NUCLEOTIDE SEQUENCE</scope>
    <source>
        <strain evidence="13">HT</strain>
        <tissue evidence="13">Whole worm</tissue>
    </source>
</reference>
<keyword evidence="5 11" id="KW-0548">Nucleotidyltransferase</keyword>
<dbReference type="EMBL" id="LUCM01006779">
    <property type="protein sequence ID" value="KAA0190792.1"/>
    <property type="molecule type" value="Genomic_DNA"/>
</dbReference>
<dbReference type="InterPro" id="IPR042102">
    <property type="entry name" value="RNA_pol_Rpb1_3_sf"/>
</dbReference>
<dbReference type="InterPro" id="IPR000722">
    <property type="entry name" value="RNA_pol_asu"/>
</dbReference>
<dbReference type="PANTHER" id="PTHR19376:SF11">
    <property type="entry name" value="DNA-DIRECTED RNA POLYMERASE I SUBUNIT RPA1"/>
    <property type="match status" value="1"/>
</dbReference>
<dbReference type="InterPro" id="IPR038120">
    <property type="entry name" value="Rpb1_funnel_sf"/>
</dbReference>
<evidence type="ECO:0000256" key="3">
    <source>
        <dbReference type="ARBA" id="ARBA00022478"/>
    </source>
</evidence>
<sequence length="1130" mass="124813">MNCSEGLIESLGFRFYSADEVRSLSVRQITNELVFDKLTGRGVDGGLHDVSLGLNSEKDLCGHCGLDFFSCPGHFGHIEFAKPVFSPLFFDLLYKLMKSFCFGCFRLYTVDYLAAVLHYLGAPTHTLPGKPKPTDLSELEGVIPSELRALGLRVLVSRPRTPCKLCCSRAWILRHVNKQQLLLRPVSGNARQRSTKNEVAQPEDDEEVTMLLETKDCRLDPPCSASADEARNLFVDTAFVNKELEAEQSTLLDSARSDIKNMLRSCCGSKEACLLPETAQRMLRCLWINESVSLSLLIPMLCSAARHHKYATDIFFLDTVLISPSLCRLPRYVGGLAYEHPETAVYSRVVKRAQCLSQIVEYISQQSASGNSNAGRLVSTATSELSTLDETGPVVRAKGALKLASLLLQAAVNGLFDSNAAAVPTGLESKSGVGTAVRLPGLRQRLEKKEGLFRMHIMGKRVNYACRSVISPDPNLDVTEVGVPLFFARKLTFPVPVTPFNLNRLRQLVINGPDKYPGARSLQTPDGRLLVLPSGTSSQSERRRAVIARRLAPLSADSTGVPYVVHRHLTEGDMLLMNRQPTLHKPSMQAHRVRIIYSSGAKTLRMHYSNCRAYNADFDGDEMNGHLVQNYAAQAELELLASVSHHYLVPKDGSPLAGLIQDHVIAAVKLTMRDRFFDHEDYMDLVYQSVRSVFNVARRSGSGPPDLITLPPAILWPRRMWTGKQVISTLLMNLTPAGLPFLNATLRGRRTKIELWSGASPGEAAPLNDVDVVVCDGYLASGMLDKAHIGSSTGGLVHCVYEAYGPEAAAHLLNGINLLANQLLKFTAFTMGIKDMLLSADADADRKRRFENLKDLGLCAFADAFELTPEQLSEDVVHKLYRQAHFAPSTDQTLRKRMAQLDLAIKNRLKRAQDAVCDSAIPNGLYVGFPENNLQLMVHVGAKGGMVNAQQMSVALGQIELEGRRVPLMLSGRSLPSFPPYDVRPRAGGMCTHRFLTSLPPQELFFHSMAGRDGLVDTAVKTSRSGYLQRSAIKHLEDLSIQYDGTVRDAGKNVIQFRYGDDGVDVCQSSFIQQAGLNLFADNAALFNHRWRSSLLTEDQSRVDVVEQCPLPRPLQMLADQVGLQRQMVR</sequence>
<dbReference type="InterPro" id="IPR006592">
    <property type="entry name" value="RNA_pol_N"/>
</dbReference>
<evidence type="ECO:0000313" key="13">
    <source>
        <dbReference type="EMBL" id="KAA0190792.1"/>
    </source>
</evidence>
<dbReference type="Pfam" id="PF05000">
    <property type="entry name" value="RNA_pol_Rpb1_4"/>
    <property type="match status" value="1"/>
</dbReference>
<name>A0A8E0RQU3_9TREM</name>
<comment type="function">
    <text evidence="11">DNA-dependent RNA polymerase catalyzes the transcription of DNA into RNA using the four ribonucleoside triphosphates as substrates.</text>
</comment>
<dbReference type="InterPro" id="IPR015699">
    <property type="entry name" value="DNA-dir_RNA_pol1_lsu_N"/>
</dbReference>
<dbReference type="InterPro" id="IPR044893">
    <property type="entry name" value="RNA_pol_Rpb1_clamp_domain"/>
</dbReference>
<dbReference type="Gene3D" id="4.10.860.120">
    <property type="entry name" value="RNA polymerase II, clamp domain"/>
    <property type="match status" value="1"/>
</dbReference>
<dbReference type="InterPro" id="IPR007081">
    <property type="entry name" value="RNA_pol_Rpb1_5"/>
</dbReference>
<dbReference type="InterPro" id="IPR045867">
    <property type="entry name" value="DNA-dir_RpoC_beta_prime"/>
</dbReference>
<dbReference type="FunFam" id="2.40.40.20:FF:000019">
    <property type="entry name" value="DNA-directed RNA polymerase II subunit RPB1"/>
    <property type="match status" value="1"/>
</dbReference>
<dbReference type="Pfam" id="PF04983">
    <property type="entry name" value="RNA_pol_Rpb1_3"/>
    <property type="match status" value="1"/>
</dbReference>
<dbReference type="Pfam" id="PF04997">
    <property type="entry name" value="RNA_pol_Rpb1_1"/>
    <property type="match status" value="1"/>
</dbReference>
<keyword evidence="9 11" id="KW-0804">Transcription</keyword>
<evidence type="ECO:0000313" key="14">
    <source>
        <dbReference type="Proteomes" id="UP000728185"/>
    </source>
</evidence>
<dbReference type="EC" id="2.7.7.6" evidence="11"/>
<evidence type="ECO:0000256" key="2">
    <source>
        <dbReference type="ARBA" id="ARBA00006460"/>
    </source>
</evidence>
<evidence type="ECO:0000256" key="4">
    <source>
        <dbReference type="ARBA" id="ARBA00022679"/>
    </source>
</evidence>
<comment type="similarity">
    <text evidence="2 11">Belongs to the RNA polymerase beta' chain family.</text>
</comment>